<dbReference type="Proteomes" id="UP000189475">
    <property type="component" value="Unassembled WGS sequence"/>
</dbReference>
<keyword evidence="2" id="KW-1185">Reference proteome</keyword>
<dbReference type="AlphaFoldDB" id="A0A1R4B6C5"/>
<gene>
    <name evidence="1" type="ORF">VPAL9027_02457</name>
</gene>
<organism evidence="1 2">
    <name type="scientific">Vibrio palustris</name>
    <dbReference type="NCBI Taxonomy" id="1918946"/>
    <lineage>
        <taxon>Bacteria</taxon>
        <taxon>Pseudomonadati</taxon>
        <taxon>Pseudomonadota</taxon>
        <taxon>Gammaproteobacteria</taxon>
        <taxon>Vibrionales</taxon>
        <taxon>Vibrionaceae</taxon>
        <taxon>Vibrio</taxon>
    </lineage>
</organism>
<evidence type="ECO:0008006" key="3">
    <source>
        <dbReference type="Google" id="ProtNLM"/>
    </source>
</evidence>
<dbReference type="Gene3D" id="3.40.630.30">
    <property type="match status" value="1"/>
</dbReference>
<dbReference type="STRING" id="1918946.VPAL9027_02457"/>
<evidence type="ECO:0000313" key="2">
    <source>
        <dbReference type="Proteomes" id="UP000189475"/>
    </source>
</evidence>
<evidence type="ECO:0000313" key="1">
    <source>
        <dbReference type="EMBL" id="SJL84472.1"/>
    </source>
</evidence>
<reference evidence="1 2" key="1">
    <citation type="submission" date="2017-02" db="EMBL/GenBank/DDBJ databases">
        <authorList>
            <person name="Peterson S.W."/>
        </authorList>
    </citation>
    <scope>NUCLEOTIDE SEQUENCE [LARGE SCALE GENOMIC DNA]</scope>
    <source>
        <strain evidence="1 2">CECT 9027</strain>
    </source>
</reference>
<dbReference type="InterPro" id="IPR016181">
    <property type="entry name" value="Acyl_CoA_acyltransferase"/>
</dbReference>
<accession>A0A1R4B6C5</accession>
<dbReference type="RefSeq" id="WP_077314835.1">
    <property type="nucleotide sequence ID" value="NZ_AP024888.1"/>
</dbReference>
<dbReference type="SUPFAM" id="SSF55729">
    <property type="entry name" value="Acyl-CoA N-acyltransferases (Nat)"/>
    <property type="match status" value="1"/>
</dbReference>
<dbReference type="OrthoDB" id="5292752at2"/>
<sequence>MNQLSQQTITSFVDADLQSYDLNTLPINPAQAHQWLQGEFLDEWHELNQPKVMQARHDYFNIENTTPDDYQEYCIALSQTQSIICGIRHKGGNPHQPFIQVRPNFVIEHTQQLAAIQAATDDLFRAFHPQHLVFWRSAPLPQCHIEAQYVVAHANTIIAQLAWPQESDIQLKTVEDNDYYAWYDAIYRQFHLDTPSLKDRVQQNSVDEFAEAQQQGLLYFIYFKQQRVGLISAQRDELLGHPGVYFNEILLDKPWRGLGLAKAAQRQFIVQNVSKNDVVWGTINTGNIPSIHTAYANQRRSIRYECFYPINRRDGDVF</sequence>
<protein>
    <recommendedName>
        <fullName evidence="3">N-acetyltransferase domain-containing protein</fullName>
    </recommendedName>
</protein>
<proteinExistence type="predicted"/>
<dbReference type="EMBL" id="FUFT01000005">
    <property type="protein sequence ID" value="SJL84472.1"/>
    <property type="molecule type" value="Genomic_DNA"/>
</dbReference>
<name>A0A1R4B6C5_9VIBR</name>